<dbReference type="EMBL" id="DF849338">
    <property type="protein sequence ID" value="GAT56757.1"/>
    <property type="molecule type" value="Genomic_DNA"/>
</dbReference>
<evidence type="ECO:0000313" key="2">
    <source>
        <dbReference type="EMBL" id="GAT56757.1"/>
    </source>
</evidence>
<accession>A0ABQ0M0K0</accession>
<feature type="compositionally biased region" description="Basic and acidic residues" evidence="1">
    <location>
        <begin position="54"/>
        <end position="63"/>
    </location>
</feature>
<evidence type="ECO:0000256" key="1">
    <source>
        <dbReference type="SAM" id="MobiDB-lite"/>
    </source>
</evidence>
<keyword evidence="3" id="KW-1185">Reference proteome</keyword>
<sequence length="315" mass="34749">MAAKRLPTAFNQLFDRDNSDLVLSRLLQAQLETALSTVTTPGQPTKTSVRQTKTKRECQRESGRSVVGGSGHTSPRGSRPEPKRQLTRRAPSTCPTCQSRDIITVLLSRAVDFLHHPWPIRSSASQIAAVRSVNYPLLIETSRKSDGALRTCARRPHGHEAREFRKGNSLLREATQWSIFAAPRTDGWAAVLGRVQVRPVLVDACEQNPQTRNPLMAAFAHLPLTNSPRPRRIGFGYYAPFLCFRFIVHLSSEERWFRCCDAPSSSRCPVPRVRVGWRTFGAVDGSAFGPSILIGAPVDCLLGFSNISASSSVSS</sequence>
<organism evidence="2 3">
    <name type="scientific">Mycena chlorophos</name>
    <name type="common">Agaric fungus</name>
    <name type="synonym">Agaricus chlorophos</name>
    <dbReference type="NCBI Taxonomy" id="658473"/>
    <lineage>
        <taxon>Eukaryota</taxon>
        <taxon>Fungi</taxon>
        <taxon>Dikarya</taxon>
        <taxon>Basidiomycota</taxon>
        <taxon>Agaricomycotina</taxon>
        <taxon>Agaricomycetes</taxon>
        <taxon>Agaricomycetidae</taxon>
        <taxon>Agaricales</taxon>
        <taxon>Marasmiineae</taxon>
        <taxon>Mycenaceae</taxon>
        <taxon>Mycena</taxon>
    </lineage>
</organism>
<dbReference type="Proteomes" id="UP000815677">
    <property type="component" value="Unassembled WGS sequence"/>
</dbReference>
<protein>
    <submittedName>
        <fullName evidence="2">Uncharacterized protein</fullName>
    </submittedName>
</protein>
<reference evidence="2" key="1">
    <citation type="submission" date="2014-09" db="EMBL/GenBank/DDBJ databases">
        <title>Genome sequence of the luminous mushroom Mycena chlorophos for searching fungal bioluminescence genes.</title>
        <authorList>
            <person name="Tanaka Y."/>
            <person name="Kasuga D."/>
            <person name="Oba Y."/>
            <person name="Hase S."/>
            <person name="Sato K."/>
            <person name="Oba Y."/>
            <person name="Sakakibara Y."/>
        </authorList>
    </citation>
    <scope>NUCLEOTIDE SEQUENCE</scope>
</reference>
<feature type="compositionally biased region" description="Polar residues" evidence="1">
    <location>
        <begin position="38"/>
        <end position="51"/>
    </location>
</feature>
<proteinExistence type="predicted"/>
<name>A0ABQ0M0K0_MYCCL</name>
<evidence type="ECO:0000313" key="3">
    <source>
        <dbReference type="Proteomes" id="UP000815677"/>
    </source>
</evidence>
<feature type="region of interest" description="Disordered" evidence="1">
    <location>
        <begin position="38"/>
        <end position="94"/>
    </location>
</feature>
<gene>
    <name evidence="2" type="ORF">MCHLO_13375</name>
</gene>